<accession>A0ABD3NXL5</accession>
<name>A0ABD3NXL5_9STRA</name>
<sequence>MSSIPSPLLFLLDEDLHELHRSLVLAQISSALVCVAAFHSLNSQEEHLDGGAETIHRIRRDMNEYIEQMDNRGFRRRYRMTKAGFWTLLDIIEKHLPSTGEKRTRGAVPNGPISKAAGLSMALHFFAGGDSLDIAEVHGVGDDEPMSTVWDVVDAIHKAPELNISFPELICCTNRIYAWI</sequence>
<gene>
    <name evidence="1" type="ORF">ACHAWO_008202</name>
</gene>
<comment type="caution">
    <text evidence="1">The sequence shown here is derived from an EMBL/GenBank/DDBJ whole genome shotgun (WGS) entry which is preliminary data.</text>
</comment>
<keyword evidence="2" id="KW-1185">Reference proteome</keyword>
<evidence type="ECO:0000313" key="1">
    <source>
        <dbReference type="EMBL" id="KAL3780142.1"/>
    </source>
</evidence>
<dbReference type="AlphaFoldDB" id="A0ABD3NXL5"/>
<dbReference type="Proteomes" id="UP001530400">
    <property type="component" value="Unassembled WGS sequence"/>
</dbReference>
<protein>
    <submittedName>
        <fullName evidence="1">Uncharacterized protein</fullName>
    </submittedName>
</protein>
<reference evidence="1 2" key="1">
    <citation type="submission" date="2024-10" db="EMBL/GenBank/DDBJ databases">
        <title>Updated reference genomes for cyclostephanoid diatoms.</title>
        <authorList>
            <person name="Roberts W.R."/>
            <person name="Alverson A.J."/>
        </authorList>
    </citation>
    <scope>NUCLEOTIDE SEQUENCE [LARGE SCALE GENOMIC DNA]</scope>
    <source>
        <strain evidence="1 2">AJA010-31</strain>
    </source>
</reference>
<dbReference type="EMBL" id="JALLPJ020000904">
    <property type="protein sequence ID" value="KAL3780142.1"/>
    <property type="molecule type" value="Genomic_DNA"/>
</dbReference>
<organism evidence="1 2">
    <name type="scientific">Cyclotella atomus</name>
    <dbReference type="NCBI Taxonomy" id="382360"/>
    <lineage>
        <taxon>Eukaryota</taxon>
        <taxon>Sar</taxon>
        <taxon>Stramenopiles</taxon>
        <taxon>Ochrophyta</taxon>
        <taxon>Bacillariophyta</taxon>
        <taxon>Coscinodiscophyceae</taxon>
        <taxon>Thalassiosirophycidae</taxon>
        <taxon>Stephanodiscales</taxon>
        <taxon>Stephanodiscaceae</taxon>
        <taxon>Cyclotella</taxon>
    </lineage>
</organism>
<proteinExistence type="predicted"/>
<evidence type="ECO:0000313" key="2">
    <source>
        <dbReference type="Proteomes" id="UP001530400"/>
    </source>
</evidence>